<evidence type="ECO:0000259" key="1">
    <source>
        <dbReference type="Pfam" id="PF12680"/>
    </source>
</evidence>
<dbReference type="Pfam" id="PF12680">
    <property type="entry name" value="SnoaL_2"/>
    <property type="match status" value="1"/>
</dbReference>
<gene>
    <name evidence="2" type="ORF">J4573_28840</name>
</gene>
<feature type="domain" description="SnoaL-like" evidence="1">
    <location>
        <begin position="13"/>
        <end position="119"/>
    </location>
</feature>
<dbReference type="InterPro" id="IPR032710">
    <property type="entry name" value="NTF2-like_dom_sf"/>
</dbReference>
<accession>A0A939PF42</accession>
<protein>
    <submittedName>
        <fullName evidence="2">Nuclear transport factor 2 family protein</fullName>
    </submittedName>
</protein>
<organism evidence="2 3">
    <name type="scientific">Actinomadura barringtoniae</name>
    <dbReference type="NCBI Taxonomy" id="1427535"/>
    <lineage>
        <taxon>Bacteria</taxon>
        <taxon>Bacillati</taxon>
        <taxon>Actinomycetota</taxon>
        <taxon>Actinomycetes</taxon>
        <taxon>Streptosporangiales</taxon>
        <taxon>Thermomonosporaceae</taxon>
        <taxon>Actinomadura</taxon>
    </lineage>
</organism>
<evidence type="ECO:0000313" key="2">
    <source>
        <dbReference type="EMBL" id="MBO2451138.1"/>
    </source>
</evidence>
<sequence length="141" mass="16060">MHNDPIEVLERRRAALVARDMDAFVDLFVEDAVIEMPFHVEGQGLPDRLEGREAIRAFSARTRDMPFEITDLETRALHRTADPEVVVLELTTVGRMATTGEDFTVPCIQVFRIRDGRIVLFRDYVAAQALPAELNSSLHRR</sequence>
<comment type="caution">
    <text evidence="2">The sequence shown here is derived from an EMBL/GenBank/DDBJ whole genome shotgun (WGS) entry which is preliminary data.</text>
</comment>
<dbReference type="EMBL" id="JAGEOJ010000012">
    <property type="protein sequence ID" value="MBO2451138.1"/>
    <property type="molecule type" value="Genomic_DNA"/>
</dbReference>
<evidence type="ECO:0000313" key="3">
    <source>
        <dbReference type="Proteomes" id="UP000669179"/>
    </source>
</evidence>
<keyword evidence="3" id="KW-1185">Reference proteome</keyword>
<proteinExistence type="predicted"/>
<dbReference type="RefSeq" id="WP_208259036.1">
    <property type="nucleotide sequence ID" value="NZ_JAGEOJ010000012.1"/>
</dbReference>
<dbReference type="Gene3D" id="3.10.450.50">
    <property type="match status" value="1"/>
</dbReference>
<dbReference type="Proteomes" id="UP000669179">
    <property type="component" value="Unassembled WGS sequence"/>
</dbReference>
<reference evidence="2" key="1">
    <citation type="submission" date="2021-03" db="EMBL/GenBank/DDBJ databases">
        <authorList>
            <person name="Kanchanasin P."/>
            <person name="Saeng-In P."/>
            <person name="Phongsopitanun W."/>
            <person name="Yuki M."/>
            <person name="Kudo T."/>
            <person name="Ohkuma M."/>
            <person name="Tanasupawat S."/>
        </authorList>
    </citation>
    <scope>NUCLEOTIDE SEQUENCE</scope>
    <source>
        <strain evidence="2">GKU 128</strain>
    </source>
</reference>
<dbReference type="AlphaFoldDB" id="A0A939PF42"/>
<dbReference type="InterPro" id="IPR037401">
    <property type="entry name" value="SnoaL-like"/>
</dbReference>
<dbReference type="SUPFAM" id="SSF54427">
    <property type="entry name" value="NTF2-like"/>
    <property type="match status" value="1"/>
</dbReference>
<name>A0A939PF42_9ACTN</name>